<gene>
    <name evidence="2" type="ORF">BN424_1589</name>
</gene>
<sequence>MKTKLTNWLKSLKKIRIDNPWKWAFLGLIAIILGLGIWGFTKITVPVNTITDTTASKNKKDVSFEVAAEKAEINRLVAHSLNEFIEDDGIKYELVLNDEAELIGTFKLFGHDVQFYLYLLPYVMENGNVQLKATNLSVGELNLPITSVMNLLAKQLKIPEWVQIDSKKQLIVLNLNEYKTDTGMTIKAKKFDLKNDDIRFTISVPLKEIKNKK</sequence>
<evidence type="ECO:0000256" key="1">
    <source>
        <dbReference type="SAM" id="Phobius"/>
    </source>
</evidence>
<dbReference type="Pfam" id="PF09911">
    <property type="entry name" value="DUF2140"/>
    <property type="match status" value="1"/>
</dbReference>
<dbReference type="KEGG" id="cml:BN424_1589"/>
<keyword evidence="1" id="KW-1133">Transmembrane helix</keyword>
<dbReference type="InterPro" id="IPR018672">
    <property type="entry name" value="DUF2140"/>
</dbReference>
<dbReference type="Proteomes" id="UP000000212">
    <property type="component" value="Chromosome"/>
</dbReference>
<accession>K8E3Y8</accession>
<evidence type="ECO:0000313" key="3">
    <source>
        <dbReference type="Proteomes" id="UP000000212"/>
    </source>
</evidence>
<dbReference type="EMBL" id="HE999757">
    <property type="protein sequence ID" value="CCO11030.2"/>
    <property type="molecule type" value="Genomic_DNA"/>
</dbReference>
<protein>
    <recommendedName>
        <fullName evidence="4">DUF2140 family protein</fullName>
    </recommendedName>
</protein>
<dbReference type="RefSeq" id="WP_015076295.1">
    <property type="nucleotide sequence ID" value="NC_019425.2"/>
</dbReference>
<name>K8E3Y8_CARML</name>
<organism evidence="2 3">
    <name type="scientific">Carnobacterium maltaromaticum LMA28</name>
    <dbReference type="NCBI Taxonomy" id="1234679"/>
    <lineage>
        <taxon>Bacteria</taxon>
        <taxon>Bacillati</taxon>
        <taxon>Bacillota</taxon>
        <taxon>Bacilli</taxon>
        <taxon>Lactobacillales</taxon>
        <taxon>Carnobacteriaceae</taxon>
        <taxon>Carnobacterium</taxon>
    </lineage>
</organism>
<keyword evidence="1" id="KW-0472">Membrane</keyword>
<dbReference type="HOGENOM" id="CLU_098230_1_0_9"/>
<evidence type="ECO:0008006" key="4">
    <source>
        <dbReference type="Google" id="ProtNLM"/>
    </source>
</evidence>
<dbReference type="eggNOG" id="COG4698">
    <property type="taxonomic scope" value="Bacteria"/>
</dbReference>
<dbReference type="OrthoDB" id="2241695at2"/>
<dbReference type="STRING" id="1234679.BN424_1589"/>
<evidence type="ECO:0000313" key="2">
    <source>
        <dbReference type="EMBL" id="CCO11030.2"/>
    </source>
</evidence>
<keyword evidence="1" id="KW-0812">Transmembrane</keyword>
<dbReference type="AlphaFoldDB" id="K8E3Y8"/>
<reference evidence="3" key="1">
    <citation type="journal article" date="2013" name="Genome Announc.">
        <title>Complete Chromosome Sequence of Carnobacterium maltaromaticum LMA 28.</title>
        <authorList>
            <person name="Cailliez-Grimal C."/>
            <person name="Chaillou S."/>
            <person name="Anba-Mondoloni J."/>
            <person name="Loux V."/>
            <person name="Afzal M.I."/>
            <person name="Rahman A."/>
            <person name="Kergourlay G."/>
            <person name="Champomier-Verges M.C."/>
            <person name="Zagorec M."/>
            <person name="Dalgaard P."/>
            <person name="Leisner J.J."/>
            <person name="Prevost H."/>
            <person name="Revol-Junelles A.M."/>
            <person name="Borges F."/>
        </authorList>
    </citation>
    <scope>NUCLEOTIDE SEQUENCE</scope>
    <source>
        <strain evidence="3">LMA28</strain>
    </source>
</reference>
<proteinExistence type="predicted"/>
<feature type="transmembrane region" description="Helical" evidence="1">
    <location>
        <begin position="21"/>
        <end position="40"/>
    </location>
</feature>
<keyword evidence="3" id="KW-1185">Reference proteome</keyword>
<dbReference type="GeneID" id="83606145"/>